<proteinExistence type="predicted"/>
<dbReference type="RefSeq" id="WP_188257240.1">
    <property type="nucleotide sequence ID" value="NZ_JABVCF010000015.1"/>
</dbReference>
<gene>
    <name evidence="1" type="ORF">KEU06_24010</name>
</gene>
<dbReference type="Proteomes" id="UP000680348">
    <property type="component" value="Unassembled WGS sequence"/>
</dbReference>
<name>A0A942E227_9HYPH</name>
<evidence type="ECO:0000313" key="1">
    <source>
        <dbReference type="EMBL" id="MBS3651688.1"/>
    </source>
</evidence>
<evidence type="ECO:0000313" key="2">
    <source>
        <dbReference type="Proteomes" id="UP000680348"/>
    </source>
</evidence>
<protein>
    <submittedName>
        <fullName evidence="1">Aldolase</fullName>
    </submittedName>
</protein>
<organism evidence="1 2">
    <name type="scientific">Pseudaminobacter soli</name>
    <name type="common">ex Zhang et al. 2022</name>
    <dbReference type="NCBI Taxonomy" id="2831468"/>
    <lineage>
        <taxon>Bacteria</taxon>
        <taxon>Pseudomonadati</taxon>
        <taxon>Pseudomonadota</taxon>
        <taxon>Alphaproteobacteria</taxon>
        <taxon>Hyphomicrobiales</taxon>
        <taxon>Phyllobacteriaceae</taxon>
        <taxon>Pseudaminobacter</taxon>
    </lineage>
</organism>
<dbReference type="AlphaFoldDB" id="A0A942E227"/>
<accession>A0A942E227</accession>
<keyword evidence="2" id="KW-1185">Reference proteome</keyword>
<dbReference type="EMBL" id="JAGWCR010000015">
    <property type="protein sequence ID" value="MBS3651688.1"/>
    <property type="molecule type" value="Genomic_DNA"/>
</dbReference>
<dbReference type="Gene3D" id="3.40.50.300">
    <property type="entry name" value="P-loop containing nucleotide triphosphate hydrolases"/>
    <property type="match status" value="1"/>
</dbReference>
<dbReference type="SUPFAM" id="SSF53795">
    <property type="entry name" value="PEP carboxykinase-like"/>
    <property type="match status" value="1"/>
</dbReference>
<reference evidence="1" key="1">
    <citation type="submission" date="2021-04" db="EMBL/GenBank/DDBJ databases">
        <title>Pseudaminobacter soli sp. nov., isolated from paddy soil contaminated by heavy metals.</title>
        <authorList>
            <person name="Zhang K."/>
        </authorList>
    </citation>
    <scope>NUCLEOTIDE SEQUENCE</scope>
    <source>
        <strain evidence="1">19-2017</strain>
    </source>
</reference>
<sequence length="384" mass="41194">MKPQRLTDLTGASCSAEDAPLVTQGRLVRIRGQNILFSASRRAIFALSDTSADIWHALEDGLPLEAIAVRIANDSVDAHEARGQVEVALSDWERLDLIRPRAPSQIPSHGHVSQLVAVRGLCVRIVYPAALAFPTMTIFRHLEVRRERIADIRIEVVEGGDRVHLFRNGDWIHSCSPDELATVLKGQLLTDALEHGAYELALHAAALIKNDRMLLLCGSPGAGKTTLTLALAHAGFGFAADDVTVLDSMGHGLGLPFAPAVKAGAWPLLAEYCPDLGAAPVFRRPDRKRVRYVVPSGLSAATSSPTPVGWIVLLRRDHDSPACLEPIDSVGALHGLLNGAFAPGRELGGSGFEALAQVIGSAEAYCLTYSGLDDAVRLIRKTCR</sequence>
<dbReference type="InterPro" id="IPR027417">
    <property type="entry name" value="P-loop_NTPase"/>
</dbReference>
<comment type="caution">
    <text evidence="1">The sequence shown here is derived from an EMBL/GenBank/DDBJ whole genome shotgun (WGS) entry which is preliminary data.</text>
</comment>